<evidence type="ECO:0000313" key="2">
    <source>
        <dbReference type="EMBL" id="SES72035.1"/>
    </source>
</evidence>
<dbReference type="RefSeq" id="WP_074703968.1">
    <property type="nucleotide sequence ID" value="NZ_FOHI01000001.1"/>
</dbReference>
<dbReference type="Proteomes" id="UP000183339">
    <property type="component" value="Unassembled WGS sequence"/>
</dbReference>
<organism evidence="2 3">
    <name type="scientific">Nitrosospira multiformis</name>
    <dbReference type="NCBI Taxonomy" id="1231"/>
    <lineage>
        <taxon>Bacteria</taxon>
        <taxon>Pseudomonadati</taxon>
        <taxon>Pseudomonadota</taxon>
        <taxon>Betaproteobacteria</taxon>
        <taxon>Nitrosomonadales</taxon>
        <taxon>Nitrosomonadaceae</taxon>
        <taxon>Nitrosospira</taxon>
    </lineage>
</organism>
<reference evidence="2 3" key="1">
    <citation type="submission" date="2016-10" db="EMBL/GenBank/DDBJ databases">
        <authorList>
            <person name="de Groot N.N."/>
        </authorList>
    </citation>
    <scope>NUCLEOTIDE SEQUENCE [LARGE SCALE GENOMIC DNA]</scope>
    <source>
        <strain evidence="2 3">Nl7</strain>
    </source>
</reference>
<name>A0A1H9YSE1_9PROT</name>
<gene>
    <name evidence="1" type="ORF">C8R21_12532</name>
    <name evidence="2" type="ORF">SAMN05216412_101361</name>
</gene>
<proteinExistence type="predicted"/>
<evidence type="ECO:0000313" key="4">
    <source>
        <dbReference type="Proteomes" id="UP000244152"/>
    </source>
</evidence>
<evidence type="ECO:0000313" key="1">
    <source>
        <dbReference type="EMBL" id="PTQ79597.1"/>
    </source>
</evidence>
<dbReference type="OrthoDB" id="8549991at2"/>
<dbReference type="Proteomes" id="UP000244152">
    <property type="component" value="Unassembled WGS sequence"/>
</dbReference>
<dbReference type="AlphaFoldDB" id="A0A1H9YSE1"/>
<evidence type="ECO:0000313" key="3">
    <source>
        <dbReference type="Proteomes" id="UP000183339"/>
    </source>
</evidence>
<accession>A0A1H9YSE1</accession>
<protein>
    <submittedName>
        <fullName evidence="2">Uncharacterized protein</fullName>
    </submittedName>
</protein>
<sequence length="78" mass="8567">MNVDNADYKGYRIVASAEQDDTAGLWNGRYRIIDKEGIVVYESFAMPVDEESKALEAAHAEAKAWIDSDTAKLSGSPD</sequence>
<reference evidence="1 4" key="2">
    <citation type="submission" date="2018-04" db="EMBL/GenBank/DDBJ databases">
        <title>Active sludge and wastewater microbial communities from Klosterneuburg, Austria.</title>
        <authorList>
            <person name="Wagner M."/>
        </authorList>
    </citation>
    <scope>NUCLEOTIDE SEQUENCE [LARGE SCALE GENOMIC DNA]</scope>
    <source>
        <strain evidence="1 4">Nl12</strain>
    </source>
</reference>
<dbReference type="EMBL" id="FOHI01000001">
    <property type="protein sequence ID" value="SES72035.1"/>
    <property type="molecule type" value="Genomic_DNA"/>
</dbReference>
<dbReference type="EMBL" id="QAOK01000025">
    <property type="protein sequence ID" value="PTQ79597.1"/>
    <property type="molecule type" value="Genomic_DNA"/>
</dbReference>